<dbReference type="AlphaFoldDB" id="A0AAX3J7S9"/>
<accession>A0AAX3J7S9</accession>
<name>A0AAX3J7S9_9GAMM</name>
<evidence type="ECO:0000313" key="1">
    <source>
        <dbReference type="EMBL" id="VXC11950.1"/>
    </source>
</evidence>
<comment type="caution">
    <text evidence="1">The sequence shown here is derived from an EMBL/GenBank/DDBJ whole genome shotgun (WGS) entry which is preliminary data.</text>
</comment>
<organism evidence="1 2">
    <name type="scientific">Pantoea brenneri</name>
    <dbReference type="NCBI Taxonomy" id="472694"/>
    <lineage>
        <taxon>Bacteria</taxon>
        <taxon>Pseudomonadati</taxon>
        <taxon>Pseudomonadota</taxon>
        <taxon>Gammaproteobacteria</taxon>
        <taxon>Enterobacterales</taxon>
        <taxon>Erwiniaceae</taxon>
        <taxon>Pantoea</taxon>
    </lineage>
</organism>
<gene>
    <name evidence="1" type="ORF">PANT111_210177</name>
</gene>
<dbReference type="Proteomes" id="UP000433737">
    <property type="component" value="Unassembled WGS sequence"/>
</dbReference>
<proteinExistence type="predicted"/>
<reference evidence="1 2" key="1">
    <citation type="submission" date="2019-10" db="EMBL/GenBank/DDBJ databases">
        <authorList>
            <person name="Karimi E."/>
        </authorList>
    </citation>
    <scope>NUCLEOTIDE SEQUENCE [LARGE SCALE GENOMIC DNA]</scope>
    <source>
        <strain evidence="1">Pantoea sp. 111</strain>
    </source>
</reference>
<protein>
    <submittedName>
        <fullName evidence="1">Uncharacterized protein</fullName>
    </submittedName>
</protein>
<sequence length="35" mass="3833">MNEIVYFCHLPTPDAAKFALLAGFASSVARMTVIF</sequence>
<evidence type="ECO:0000313" key="2">
    <source>
        <dbReference type="Proteomes" id="UP000433737"/>
    </source>
</evidence>
<dbReference type="EMBL" id="CABWMH010000014">
    <property type="protein sequence ID" value="VXC11950.1"/>
    <property type="molecule type" value="Genomic_DNA"/>
</dbReference>